<dbReference type="AlphaFoldDB" id="A0A3N1Y116"/>
<dbReference type="Pfam" id="PF06050">
    <property type="entry name" value="HGD-D"/>
    <property type="match status" value="1"/>
</dbReference>
<comment type="caution">
    <text evidence="5">The sequence shown here is derived from an EMBL/GenBank/DDBJ whole genome shotgun (WGS) entry which is preliminary data.</text>
</comment>
<dbReference type="GO" id="GO:0046872">
    <property type="term" value="F:metal ion binding"/>
    <property type="evidence" value="ECO:0007669"/>
    <property type="project" value="UniProtKB-KW"/>
</dbReference>
<protein>
    <submittedName>
        <fullName evidence="5">Benzoyl-CoA reductase subunit B</fullName>
    </submittedName>
</protein>
<dbReference type="NCBIfam" id="TIGR02260">
    <property type="entry name" value="benz_CoA_red_B"/>
    <property type="match status" value="1"/>
</dbReference>
<keyword evidence="2" id="KW-0479">Metal-binding</keyword>
<name>A0A3N1Y116_9GAMM</name>
<evidence type="ECO:0000313" key="6">
    <source>
        <dbReference type="Proteomes" id="UP000276634"/>
    </source>
</evidence>
<evidence type="ECO:0000313" key="5">
    <source>
        <dbReference type="EMBL" id="ROR32480.1"/>
    </source>
</evidence>
<evidence type="ECO:0000256" key="3">
    <source>
        <dbReference type="ARBA" id="ARBA00023004"/>
    </source>
</evidence>
<keyword evidence="4" id="KW-0411">Iron-sulfur</keyword>
<dbReference type="InterPro" id="IPR011955">
    <property type="entry name" value="Benzoyl_CoA_Rdtase_B"/>
</dbReference>
<dbReference type="EMBL" id="RJVI01000002">
    <property type="protein sequence ID" value="ROR32480.1"/>
    <property type="molecule type" value="Genomic_DNA"/>
</dbReference>
<accession>A0A3N1Y116</accession>
<proteinExistence type="inferred from homology"/>
<evidence type="ECO:0000256" key="4">
    <source>
        <dbReference type="ARBA" id="ARBA00023014"/>
    </source>
</evidence>
<organism evidence="5 6">
    <name type="scientific">Inmirania thermothiophila</name>
    <dbReference type="NCBI Taxonomy" id="1750597"/>
    <lineage>
        <taxon>Bacteria</taxon>
        <taxon>Pseudomonadati</taxon>
        <taxon>Pseudomonadota</taxon>
        <taxon>Gammaproteobacteria</taxon>
        <taxon>Chromatiales</taxon>
        <taxon>Ectothiorhodospiraceae</taxon>
        <taxon>Inmirania</taxon>
    </lineage>
</organism>
<dbReference type="PANTHER" id="PTHR30548:SF4">
    <property type="entry name" value="SUBUNIT OF OXYGEN-SENSITIVE 2-HYDROXYISOCAPROYL-COA DEHYDRATASE"/>
    <property type="match status" value="1"/>
</dbReference>
<gene>
    <name evidence="5" type="ORF">EDC57_1682</name>
</gene>
<dbReference type="Proteomes" id="UP000276634">
    <property type="component" value="Unassembled WGS sequence"/>
</dbReference>
<dbReference type="RefSeq" id="WP_123401415.1">
    <property type="nucleotide sequence ID" value="NZ_RJVI01000002.1"/>
</dbReference>
<reference evidence="5 6" key="1">
    <citation type="submission" date="2018-11" db="EMBL/GenBank/DDBJ databases">
        <title>Genomic Encyclopedia of Type Strains, Phase IV (KMG-IV): sequencing the most valuable type-strain genomes for metagenomic binning, comparative biology and taxonomic classification.</title>
        <authorList>
            <person name="Goeker M."/>
        </authorList>
    </citation>
    <scope>NUCLEOTIDE SEQUENCE [LARGE SCALE GENOMIC DNA]</scope>
    <source>
        <strain evidence="5 6">DSM 100275</strain>
    </source>
</reference>
<dbReference type="Gene3D" id="3.40.50.11900">
    <property type="match status" value="1"/>
</dbReference>
<keyword evidence="3" id="KW-0408">Iron</keyword>
<keyword evidence="6" id="KW-1185">Reference proteome</keyword>
<evidence type="ECO:0000256" key="2">
    <source>
        <dbReference type="ARBA" id="ARBA00022723"/>
    </source>
</evidence>
<dbReference type="InterPro" id="IPR010327">
    <property type="entry name" value="FldB/FldC_alpha/beta"/>
</dbReference>
<sequence length="436" mass="49786">MSSDTTRIDGKPEVVKEPSMLKQKEMIARNYEALTSAPETGRKVVSTFVPGNLNELVMCFDMLNNLPEINAIQNGLRKKSGAMIMDAEKRGHSEDVCTYVKADIGMMGKGNIAPNGKPLPPPDLLLLSYTGCFTFMKWFELLRHEYKCPTVMLHIPYQGDGRITPEMVKYVVKQLREEVIPAMEKVSGVKFDIDRLREYLRESAKAEDNLVWVLESAKNRPSPIDAYFGGVYYIGPIFTAFRGTKDATEYYEMLRGEIEERLRKGQHPITPEGEMEEERYRLVVEGPPNWTNFREFWKIFYEEGAVVVASTYTKVGGVYDLGFRHDPDKPLESLAEYCLGCYTNRNLPQRVDMLVQYIEEYQADGLLINSIKSCNSFSAGQLMMMREVEKRTGKPAAFIETDLVDPRYFSYANVKNRLESYFQMIDQKRRAAGAAA</sequence>
<dbReference type="OrthoDB" id="9810278at2"/>
<dbReference type="PANTHER" id="PTHR30548">
    <property type="entry name" value="2-HYDROXYGLUTARYL-COA DEHYDRATASE, D-COMPONENT-RELATED"/>
    <property type="match status" value="1"/>
</dbReference>
<evidence type="ECO:0000256" key="1">
    <source>
        <dbReference type="ARBA" id="ARBA00005806"/>
    </source>
</evidence>
<comment type="similarity">
    <text evidence="1">Belongs to the FldB/FldC dehydratase alpha/beta subunit family.</text>
</comment>
<dbReference type="Gene3D" id="3.40.50.11890">
    <property type="match status" value="1"/>
</dbReference>
<dbReference type="GO" id="GO:0051536">
    <property type="term" value="F:iron-sulfur cluster binding"/>
    <property type="evidence" value="ECO:0007669"/>
    <property type="project" value="UniProtKB-KW"/>
</dbReference>